<keyword evidence="2 3" id="KW-0456">Lyase</keyword>
<evidence type="ECO:0000313" key="5">
    <source>
        <dbReference type="EMBL" id="MEI5908769.1"/>
    </source>
</evidence>
<comment type="caution">
    <text evidence="5">The sequence shown here is derived from an EMBL/GenBank/DDBJ whole genome shotgun (WGS) entry which is preliminary data.</text>
</comment>
<dbReference type="RefSeq" id="WP_336588217.1">
    <property type="nucleotide sequence ID" value="NZ_JBBAXC010000016.1"/>
</dbReference>
<comment type="catalytic activity">
    <reaction evidence="3">
        <text>5-enolpyruvoyl-6-hydroxy-2-succinyl-cyclohex-3-ene-1-carboxylate = (1R,6R)-6-hydroxy-2-succinyl-cyclohexa-2,4-diene-1-carboxylate + pyruvate</text>
        <dbReference type="Rhea" id="RHEA:25597"/>
        <dbReference type="ChEBI" id="CHEBI:15361"/>
        <dbReference type="ChEBI" id="CHEBI:58689"/>
        <dbReference type="ChEBI" id="CHEBI:58818"/>
        <dbReference type="EC" id="4.2.99.20"/>
    </reaction>
</comment>
<comment type="similarity">
    <text evidence="3">Belongs to the AB hydrolase superfamily. MenH family.</text>
</comment>
<dbReference type="PANTHER" id="PTHR42916">
    <property type="entry name" value="2-SUCCINYL-5-ENOLPYRUVYL-6-HYDROXY-3-CYCLOHEXENE-1-CARBOXYLATE SYNTHASE"/>
    <property type="match status" value="1"/>
</dbReference>
<dbReference type="HAMAP" id="MF_01660">
    <property type="entry name" value="MenH"/>
    <property type="match status" value="1"/>
</dbReference>
<comment type="pathway">
    <text evidence="3">Quinol/quinone metabolism; menaquinone biosynthesis.</text>
</comment>
<keyword evidence="6" id="KW-1185">Reference proteome</keyword>
<gene>
    <name evidence="3 5" type="primary">menH</name>
    <name evidence="5" type="ORF">WAK64_17110</name>
</gene>
<dbReference type="EMBL" id="JBBAXC010000016">
    <property type="protein sequence ID" value="MEI5908769.1"/>
    <property type="molecule type" value="Genomic_DNA"/>
</dbReference>
<name>A0ABU8HHA2_9BACI</name>
<dbReference type="PRINTS" id="PR00111">
    <property type="entry name" value="ABHYDROLASE"/>
</dbReference>
<comment type="function">
    <text evidence="3">Catalyzes a proton abstraction reaction that results in 2,5-elimination of pyruvate from 2-succinyl-5-enolpyruvyl-6-hydroxy-3-cyclohexene-1-carboxylate (SEPHCHC) and the formation of 2-succinyl-6-hydroxy-2,4-cyclohexadiene-1-carboxylate (SHCHC).</text>
</comment>
<dbReference type="InterPro" id="IPR000073">
    <property type="entry name" value="AB_hydrolase_1"/>
</dbReference>
<evidence type="ECO:0000256" key="3">
    <source>
        <dbReference type="HAMAP-Rule" id="MF_01660"/>
    </source>
</evidence>
<organism evidence="5 6">
    <name type="scientific">Bacillus spongiae</name>
    <dbReference type="NCBI Taxonomy" id="2683610"/>
    <lineage>
        <taxon>Bacteria</taxon>
        <taxon>Bacillati</taxon>
        <taxon>Bacillota</taxon>
        <taxon>Bacilli</taxon>
        <taxon>Bacillales</taxon>
        <taxon>Bacillaceae</taxon>
        <taxon>Bacillus</taxon>
    </lineage>
</organism>
<dbReference type="Gene3D" id="3.40.50.1820">
    <property type="entry name" value="alpha/beta hydrolase"/>
    <property type="match status" value="1"/>
</dbReference>
<keyword evidence="1 3" id="KW-0474">Menaquinone biosynthesis</keyword>
<evidence type="ECO:0000259" key="4">
    <source>
        <dbReference type="Pfam" id="PF00561"/>
    </source>
</evidence>
<dbReference type="GO" id="GO:0070205">
    <property type="term" value="F:2-succinyl-6-hydroxy-2,4-cyclohexadiene-1-carboxylate synthase activity"/>
    <property type="evidence" value="ECO:0007669"/>
    <property type="project" value="UniProtKB-EC"/>
</dbReference>
<comment type="pathway">
    <text evidence="3">Quinol/quinone metabolism; 1,4-dihydroxy-2-naphthoate biosynthesis; 1,4-dihydroxy-2-naphthoate from chorismate: step 3/7.</text>
</comment>
<proteinExistence type="inferred from homology"/>
<dbReference type="InterPro" id="IPR022485">
    <property type="entry name" value="SHCHC_synthase_MenH"/>
</dbReference>
<comment type="subunit">
    <text evidence="3">Monomer.</text>
</comment>
<reference evidence="5 6" key="1">
    <citation type="journal article" date="2018" name="J. Microbiol.">
        <title>Bacillus spongiae sp. nov., isolated from sponge of Jeju Island.</title>
        <authorList>
            <person name="Lee G.E."/>
            <person name="Im W.T."/>
            <person name="Park J.S."/>
        </authorList>
    </citation>
    <scope>NUCLEOTIDE SEQUENCE [LARGE SCALE GENOMIC DNA]</scope>
    <source>
        <strain evidence="5 6">135PIL107-10</strain>
    </source>
</reference>
<accession>A0ABU8HHA2</accession>
<dbReference type="EC" id="4.2.99.20" evidence="3"/>
<sequence length="279" mass="31393">MVGNRRIMKIIVNNTEYTIKMTGKGEPIVFLHGFTGDHSTWGEIIPFLSNSFQCITIDLLGHGQTTTLSQPDDYTMEKSASDIVLILKKLNIDKAHLIGYSMGGRLALGFTILHPSLVKTLILESASPGLKLVKEREKRREADAALARRIKQEGVAAFVDYWENIPLFRTQKRLPTHMQERIRKQRLKNSEKGLINSLLGMGTGQQPSYWEKLHEVQCGVLLLTGSLDEKFNCIALEMEKILPNVQYIQVENAGHAIHVEQSKKFGTIVKEFLLHKGGS</sequence>
<dbReference type="InterPro" id="IPR029058">
    <property type="entry name" value="AB_hydrolase_fold"/>
</dbReference>
<dbReference type="SUPFAM" id="SSF53474">
    <property type="entry name" value="alpha/beta-Hydrolases"/>
    <property type="match status" value="1"/>
</dbReference>
<feature type="domain" description="AB hydrolase-1" evidence="4">
    <location>
        <begin position="27"/>
        <end position="260"/>
    </location>
</feature>
<evidence type="ECO:0000313" key="6">
    <source>
        <dbReference type="Proteomes" id="UP001312865"/>
    </source>
</evidence>
<evidence type="ECO:0000256" key="1">
    <source>
        <dbReference type="ARBA" id="ARBA00022428"/>
    </source>
</evidence>
<dbReference type="NCBIfam" id="TIGR03695">
    <property type="entry name" value="menH_SHCHC"/>
    <property type="match status" value="1"/>
</dbReference>
<evidence type="ECO:0000256" key="2">
    <source>
        <dbReference type="ARBA" id="ARBA00023239"/>
    </source>
</evidence>
<dbReference type="Pfam" id="PF00561">
    <property type="entry name" value="Abhydrolase_1"/>
    <property type="match status" value="1"/>
</dbReference>
<protein>
    <recommendedName>
        <fullName evidence="3">Putative 2-succinyl-6-hydroxy-2,4-cyclohexadiene-1-carboxylate synthase</fullName>
        <shortName evidence="3">SHCHC synthase</shortName>
        <ecNumber evidence="3">4.2.99.20</ecNumber>
    </recommendedName>
</protein>
<dbReference type="PANTHER" id="PTHR42916:SF1">
    <property type="entry name" value="PROTEIN PHYLLO, CHLOROPLASTIC"/>
    <property type="match status" value="1"/>
</dbReference>
<dbReference type="Proteomes" id="UP001312865">
    <property type="component" value="Unassembled WGS sequence"/>
</dbReference>